<keyword evidence="5" id="KW-1185">Reference proteome</keyword>
<reference evidence="4 5" key="1">
    <citation type="submission" date="2018-10" db="EMBL/GenBank/DDBJ databases">
        <title>Genomic Encyclopedia of Archaeal and Bacterial Type Strains, Phase II (KMG-II): from individual species to whole genera.</title>
        <authorList>
            <person name="Goeker M."/>
        </authorList>
    </citation>
    <scope>NUCLEOTIDE SEQUENCE [LARGE SCALE GENOMIC DNA]</scope>
    <source>
        <strain evidence="4 5">DSM 18602</strain>
    </source>
</reference>
<dbReference type="NCBIfam" id="TIGR04183">
    <property type="entry name" value="Por_Secre_tail"/>
    <property type="match status" value="1"/>
</dbReference>
<dbReference type="PANTHER" id="PTHR30383">
    <property type="entry name" value="THIOESTERASE 1/PROTEASE 1/LYSOPHOSPHOLIPASE L1"/>
    <property type="match status" value="1"/>
</dbReference>
<evidence type="ECO:0000313" key="4">
    <source>
        <dbReference type="EMBL" id="RKR83968.1"/>
    </source>
</evidence>
<dbReference type="SUPFAM" id="SSF52266">
    <property type="entry name" value="SGNH hydrolase"/>
    <property type="match status" value="1"/>
</dbReference>
<evidence type="ECO:0000256" key="1">
    <source>
        <dbReference type="SAM" id="SignalP"/>
    </source>
</evidence>
<dbReference type="GO" id="GO:0016788">
    <property type="term" value="F:hydrolase activity, acting on ester bonds"/>
    <property type="evidence" value="ECO:0007669"/>
    <property type="project" value="UniProtKB-ARBA"/>
</dbReference>
<sequence length="329" mass="35997">MGLRKLLVFLVLFFCFLSLKGLAQTPSCSAASKFYSKDSIIITTFGASTVAGVNGYSFQPYLQANFKYCYVGKAIVVTNYGIAGQTTTQGLARFQSAITGKTGFVCILMGVNDALNLVSGSKPATAAQVTKALAITQSNMEDMVQMALSNNLVPIIGTIQYVNDRNLAAYKTANSYIKRINAGYIKLVSKYKGKVYLADINAALGYDFTLFQADGLHPNDKGDKVISYVWFDAINEAIENKLLLIGLDQNYPNPARTKTTIGFSLSQSGNVNIQLYNMLGLPLKTLANEFYNSGYHQLDVTLNDLKPGMYIYVMKIAGRQLTKKMIVVN</sequence>
<keyword evidence="1" id="KW-0732">Signal</keyword>
<dbReference type="Pfam" id="PF13472">
    <property type="entry name" value="Lipase_GDSL_2"/>
    <property type="match status" value="1"/>
</dbReference>
<dbReference type="InterPro" id="IPR051532">
    <property type="entry name" value="Ester_Hydrolysis_Enzymes"/>
</dbReference>
<evidence type="ECO:0000259" key="3">
    <source>
        <dbReference type="Pfam" id="PF18962"/>
    </source>
</evidence>
<evidence type="ECO:0000313" key="5">
    <source>
        <dbReference type="Proteomes" id="UP000268007"/>
    </source>
</evidence>
<dbReference type="EMBL" id="RBKU01000001">
    <property type="protein sequence ID" value="RKR83968.1"/>
    <property type="molecule type" value="Genomic_DNA"/>
</dbReference>
<organism evidence="4 5">
    <name type="scientific">Mucilaginibacter gracilis</name>
    <dbReference type="NCBI Taxonomy" id="423350"/>
    <lineage>
        <taxon>Bacteria</taxon>
        <taxon>Pseudomonadati</taxon>
        <taxon>Bacteroidota</taxon>
        <taxon>Sphingobacteriia</taxon>
        <taxon>Sphingobacteriales</taxon>
        <taxon>Sphingobacteriaceae</taxon>
        <taxon>Mucilaginibacter</taxon>
    </lineage>
</organism>
<evidence type="ECO:0000259" key="2">
    <source>
        <dbReference type="Pfam" id="PF13472"/>
    </source>
</evidence>
<feature type="signal peptide" evidence="1">
    <location>
        <begin position="1"/>
        <end position="23"/>
    </location>
</feature>
<feature type="domain" description="SGNH hydrolase-type esterase" evidence="2">
    <location>
        <begin position="45"/>
        <end position="224"/>
    </location>
</feature>
<dbReference type="OrthoDB" id="9794725at2"/>
<feature type="chain" id="PRO_5019818819" evidence="1">
    <location>
        <begin position="24"/>
        <end position="329"/>
    </location>
</feature>
<dbReference type="InterPro" id="IPR026444">
    <property type="entry name" value="Secre_tail"/>
</dbReference>
<accession>A0A495J6B8</accession>
<protein>
    <submittedName>
        <fullName evidence="4">Putative secreted protein (Por secretion system target)</fullName>
    </submittedName>
</protein>
<comment type="caution">
    <text evidence="4">The sequence shown here is derived from an EMBL/GenBank/DDBJ whole genome shotgun (WGS) entry which is preliminary data.</text>
</comment>
<dbReference type="InterPro" id="IPR013830">
    <property type="entry name" value="SGNH_hydro"/>
</dbReference>
<dbReference type="InterPro" id="IPR036514">
    <property type="entry name" value="SGNH_hydro_sf"/>
</dbReference>
<dbReference type="AlphaFoldDB" id="A0A495J6B8"/>
<dbReference type="Proteomes" id="UP000268007">
    <property type="component" value="Unassembled WGS sequence"/>
</dbReference>
<proteinExistence type="predicted"/>
<name>A0A495J6B8_9SPHI</name>
<dbReference type="Gene3D" id="3.40.50.1110">
    <property type="entry name" value="SGNH hydrolase"/>
    <property type="match status" value="1"/>
</dbReference>
<dbReference type="Pfam" id="PF18962">
    <property type="entry name" value="Por_Secre_tail"/>
    <property type="match status" value="1"/>
</dbReference>
<feature type="domain" description="Secretion system C-terminal sorting" evidence="3">
    <location>
        <begin position="251"/>
        <end position="327"/>
    </location>
</feature>
<gene>
    <name evidence="4" type="ORF">BDD43_4183</name>
</gene>